<dbReference type="GO" id="GO:0020037">
    <property type="term" value="F:heme binding"/>
    <property type="evidence" value="ECO:0007669"/>
    <property type="project" value="InterPro"/>
</dbReference>
<accession>A0A158JFF4</accession>
<gene>
    <name evidence="1" type="ORF">AWB69_07729</name>
</gene>
<dbReference type="Proteomes" id="UP000054683">
    <property type="component" value="Unassembled WGS sequence"/>
</dbReference>
<evidence type="ECO:0000313" key="2">
    <source>
        <dbReference type="Proteomes" id="UP000054683"/>
    </source>
</evidence>
<organism evidence="1 2">
    <name type="scientific">Caballeronia udeis</name>
    <dbReference type="NCBI Taxonomy" id="1232866"/>
    <lineage>
        <taxon>Bacteria</taxon>
        <taxon>Pseudomonadati</taxon>
        <taxon>Pseudomonadota</taxon>
        <taxon>Betaproteobacteria</taxon>
        <taxon>Burkholderiales</taxon>
        <taxon>Burkholderiaceae</taxon>
        <taxon>Caballeronia</taxon>
    </lineage>
</organism>
<reference evidence="1 2" key="1">
    <citation type="submission" date="2016-01" db="EMBL/GenBank/DDBJ databases">
        <authorList>
            <person name="Oliw E.H."/>
        </authorList>
    </citation>
    <scope>NUCLEOTIDE SEQUENCE [LARGE SCALE GENOMIC DNA]</scope>
    <source>
        <strain evidence="1">LMG 27134</strain>
    </source>
</reference>
<dbReference type="InterPro" id="IPR036909">
    <property type="entry name" value="Cyt_c-like_dom_sf"/>
</dbReference>
<proteinExistence type="predicted"/>
<evidence type="ECO:0000313" key="1">
    <source>
        <dbReference type="EMBL" id="SAL67385.1"/>
    </source>
</evidence>
<dbReference type="Gene3D" id="1.10.760.10">
    <property type="entry name" value="Cytochrome c-like domain"/>
    <property type="match status" value="1"/>
</dbReference>
<dbReference type="GO" id="GO:0009055">
    <property type="term" value="F:electron transfer activity"/>
    <property type="evidence" value="ECO:0007669"/>
    <property type="project" value="InterPro"/>
</dbReference>
<sequence>MARALNRAAFTIHVMTALFLVVVKPAANGADSCRSMDLGYQLFNGQRALVAHLRDDNRMLPDIAARCINCHDHADNAASFAPPLTSRYLLSDTRRRGGPPSRYNLSSFCRVLNVGVDPTGIVLKKAMPQYALSDTECAALWSFVTAP</sequence>
<dbReference type="EMBL" id="FCOK02000084">
    <property type="protein sequence ID" value="SAL67385.1"/>
    <property type="molecule type" value="Genomic_DNA"/>
</dbReference>
<name>A0A158JFF4_9BURK</name>
<protein>
    <recommendedName>
        <fullName evidence="3">Cytochrome c domain-containing protein</fullName>
    </recommendedName>
</protein>
<dbReference type="AlphaFoldDB" id="A0A158JFF4"/>
<evidence type="ECO:0008006" key="3">
    <source>
        <dbReference type="Google" id="ProtNLM"/>
    </source>
</evidence>
<dbReference type="SUPFAM" id="SSF46626">
    <property type="entry name" value="Cytochrome c"/>
    <property type="match status" value="1"/>
</dbReference>